<keyword evidence="3" id="KW-0238">DNA-binding</keyword>
<evidence type="ECO:0000256" key="4">
    <source>
        <dbReference type="ARBA" id="ARBA00023163"/>
    </source>
</evidence>
<dbReference type="Pfam" id="PF00126">
    <property type="entry name" value="HTH_1"/>
    <property type="match status" value="1"/>
</dbReference>
<name>A0ABU1CU77_9PSED</name>
<protein>
    <submittedName>
        <fullName evidence="6">LysR family transcriptional regulator</fullName>
    </submittedName>
</protein>
<dbReference type="Proteomes" id="UP001224477">
    <property type="component" value="Unassembled WGS sequence"/>
</dbReference>
<keyword evidence="7" id="KW-1185">Reference proteome</keyword>
<dbReference type="SUPFAM" id="SSF46785">
    <property type="entry name" value="Winged helix' DNA-binding domain"/>
    <property type="match status" value="1"/>
</dbReference>
<evidence type="ECO:0000313" key="6">
    <source>
        <dbReference type="EMBL" id="MDR0190837.1"/>
    </source>
</evidence>
<evidence type="ECO:0000259" key="5">
    <source>
        <dbReference type="PROSITE" id="PS50931"/>
    </source>
</evidence>
<dbReference type="Gene3D" id="3.40.190.10">
    <property type="entry name" value="Periplasmic binding protein-like II"/>
    <property type="match status" value="2"/>
</dbReference>
<comment type="caution">
    <text evidence="6">The sequence shown here is derived from an EMBL/GenBank/DDBJ whole genome shotgun (WGS) entry which is preliminary data.</text>
</comment>
<organism evidence="6 7">
    <name type="scientific">Pseudomonas yamanorum</name>
    <dbReference type="NCBI Taxonomy" id="515393"/>
    <lineage>
        <taxon>Bacteria</taxon>
        <taxon>Pseudomonadati</taxon>
        <taxon>Pseudomonadota</taxon>
        <taxon>Gammaproteobacteria</taxon>
        <taxon>Pseudomonadales</taxon>
        <taxon>Pseudomonadaceae</taxon>
        <taxon>Pseudomonas</taxon>
    </lineage>
</organism>
<comment type="similarity">
    <text evidence="1">Belongs to the LysR transcriptional regulatory family.</text>
</comment>
<evidence type="ECO:0000256" key="2">
    <source>
        <dbReference type="ARBA" id="ARBA00023015"/>
    </source>
</evidence>
<dbReference type="PRINTS" id="PR00039">
    <property type="entry name" value="HTHLYSR"/>
</dbReference>
<dbReference type="SUPFAM" id="SSF53850">
    <property type="entry name" value="Periplasmic binding protein-like II"/>
    <property type="match status" value="1"/>
</dbReference>
<dbReference type="Pfam" id="PF03466">
    <property type="entry name" value="LysR_substrate"/>
    <property type="match status" value="1"/>
</dbReference>
<reference evidence="6 7" key="1">
    <citation type="journal article" date="2023" name="Microbiol. Resour. Announc.">
        <title>Whole-genome sequence of Pseudomonas yamanorum OLsAu1 isolated from the edible ectomycorrhizal mushroom Lactarius sp. section Deliciosi.</title>
        <authorList>
            <person name="Ramirez-Mendoza R."/>
            <person name="Angeles-Argaiz R.E."/>
            <person name="Hernandez-Oaxaca D."/>
            <person name="Aguirre-Beltran L."/>
            <person name="Almaraz-Suarez J."/>
            <person name="Perez-Moreno J."/>
        </authorList>
    </citation>
    <scope>NUCLEOTIDE SEQUENCE [LARGE SCALE GENOMIC DNA]</scope>
    <source>
        <strain evidence="6 7">OLsAu1</strain>
    </source>
</reference>
<dbReference type="InterPro" id="IPR036388">
    <property type="entry name" value="WH-like_DNA-bd_sf"/>
</dbReference>
<proteinExistence type="inferred from homology"/>
<gene>
    <name evidence="6" type="ORF">RCO22_17995</name>
</gene>
<dbReference type="InterPro" id="IPR005119">
    <property type="entry name" value="LysR_subst-bd"/>
</dbReference>
<evidence type="ECO:0000256" key="3">
    <source>
        <dbReference type="ARBA" id="ARBA00023125"/>
    </source>
</evidence>
<dbReference type="InterPro" id="IPR036390">
    <property type="entry name" value="WH_DNA-bd_sf"/>
</dbReference>
<keyword evidence="4" id="KW-0804">Transcription</keyword>
<dbReference type="RefSeq" id="WP_026077672.1">
    <property type="nucleotide sequence ID" value="NZ_CP143576.1"/>
</dbReference>
<dbReference type="PROSITE" id="PS50931">
    <property type="entry name" value="HTH_LYSR"/>
    <property type="match status" value="1"/>
</dbReference>
<feature type="domain" description="HTH lysR-type" evidence="5">
    <location>
        <begin position="4"/>
        <end position="61"/>
    </location>
</feature>
<dbReference type="Gene3D" id="1.10.10.10">
    <property type="entry name" value="Winged helix-like DNA-binding domain superfamily/Winged helix DNA-binding domain"/>
    <property type="match status" value="1"/>
</dbReference>
<sequence length="281" mass="30635">MKMPDIDAIQAFVLVAELKSFTRAADAIGGTQAAISLKIKRLEESLGRKLLERTPRRVTLSAHGQMFLASARRLLDNYQEAMNCFGPQKRTLRVGVSHHIVGADLSLWLRRLATTDPDVIVAFSLGTSRDMLMNYEQGKLDVAMILRHDNRRQDGEVVGVERFGWMASHDFELRQGGALPLAIQPEPCGMRSMVMAALAEQNLAWEEAFVGSGILAIGAAVVAGIGIGAMVGRMAPGGCVDVEQRFDLPPLPSREVVLYTAQRDTQAQALIRTLSADIPAD</sequence>
<evidence type="ECO:0000313" key="7">
    <source>
        <dbReference type="Proteomes" id="UP001224477"/>
    </source>
</evidence>
<dbReference type="EMBL" id="JAVGXC010000018">
    <property type="protein sequence ID" value="MDR0190837.1"/>
    <property type="molecule type" value="Genomic_DNA"/>
</dbReference>
<dbReference type="InterPro" id="IPR000847">
    <property type="entry name" value="LysR_HTH_N"/>
</dbReference>
<dbReference type="PANTHER" id="PTHR30579:SF7">
    <property type="entry name" value="HTH-TYPE TRANSCRIPTIONAL REGULATOR LRHA-RELATED"/>
    <property type="match status" value="1"/>
</dbReference>
<dbReference type="InterPro" id="IPR050176">
    <property type="entry name" value="LTTR"/>
</dbReference>
<dbReference type="PANTHER" id="PTHR30579">
    <property type="entry name" value="TRANSCRIPTIONAL REGULATOR"/>
    <property type="match status" value="1"/>
</dbReference>
<accession>A0ABU1CU77</accession>
<evidence type="ECO:0000256" key="1">
    <source>
        <dbReference type="ARBA" id="ARBA00009437"/>
    </source>
</evidence>
<keyword evidence="2" id="KW-0805">Transcription regulation</keyword>